<organism evidence="2">
    <name type="scientific">Anopheles darlingi</name>
    <name type="common">Mosquito</name>
    <dbReference type="NCBI Taxonomy" id="43151"/>
    <lineage>
        <taxon>Eukaryota</taxon>
        <taxon>Metazoa</taxon>
        <taxon>Ecdysozoa</taxon>
        <taxon>Arthropoda</taxon>
        <taxon>Hexapoda</taxon>
        <taxon>Insecta</taxon>
        <taxon>Pterygota</taxon>
        <taxon>Neoptera</taxon>
        <taxon>Endopterygota</taxon>
        <taxon>Diptera</taxon>
        <taxon>Nematocera</taxon>
        <taxon>Culicoidea</taxon>
        <taxon>Culicidae</taxon>
        <taxon>Anophelinae</taxon>
        <taxon>Anopheles</taxon>
    </lineage>
</organism>
<proteinExistence type="predicted"/>
<keyword evidence="1" id="KW-1133">Transmembrane helix</keyword>
<evidence type="ECO:0000256" key="1">
    <source>
        <dbReference type="SAM" id="Phobius"/>
    </source>
</evidence>
<dbReference type="AlphaFoldDB" id="A0A2M4D9A9"/>
<feature type="transmembrane region" description="Helical" evidence="1">
    <location>
        <begin position="28"/>
        <end position="46"/>
    </location>
</feature>
<feature type="transmembrane region" description="Helical" evidence="1">
    <location>
        <begin position="58"/>
        <end position="75"/>
    </location>
</feature>
<keyword evidence="1" id="KW-0472">Membrane</keyword>
<sequence length="78" mass="8939">MLLDVLLAPIAILFHALANMIEGILDLFPVLLVLHSFLDLFNHLLTHQALRRPNFRRLAFHWLAVHGVVGDFIRFDVA</sequence>
<name>A0A2M4D9A9_ANODA</name>
<accession>A0A2M4D9A9</accession>
<keyword evidence="1" id="KW-0812">Transmembrane</keyword>
<dbReference type="EMBL" id="GGFL01009958">
    <property type="protein sequence ID" value="MBW74136.1"/>
    <property type="molecule type" value="Transcribed_RNA"/>
</dbReference>
<reference evidence="2" key="1">
    <citation type="submission" date="2018-01" db="EMBL/GenBank/DDBJ databases">
        <title>An insight into the sialome of Amazonian anophelines.</title>
        <authorList>
            <person name="Ribeiro J.M."/>
            <person name="Scarpassa V."/>
            <person name="Calvo E."/>
        </authorList>
    </citation>
    <scope>NUCLEOTIDE SEQUENCE</scope>
</reference>
<protein>
    <submittedName>
        <fullName evidence="2">Uncharacterized protein</fullName>
    </submittedName>
</protein>
<evidence type="ECO:0000313" key="2">
    <source>
        <dbReference type="EMBL" id="MBW74136.1"/>
    </source>
</evidence>